<dbReference type="Proteomes" id="UP000619101">
    <property type="component" value="Unassembled WGS sequence"/>
</dbReference>
<feature type="domain" description="Methyl-accepting transducer" evidence="3">
    <location>
        <begin position="201"/>
        <end position="429"/>
    </location>
</feature>
<dbReference type="EMBL" id="JACSPZ010000008">
    <property type="protein sequence ID" value="MBD8038045.1"/>
    <property type="molecule type" value="Genomic_DNA"/>
</dbReference>
<accession>A0ABR8Y1G4</accession>
<evidence type="ECO:0000259" key="3">
    <source>
        <dbReference type="PROSITE" id="PS50111"/>
    </source>
</evidence>
<dbReference type="SUPFAM" id="SSF46458">
    <property type="entry name" value="Globin-like"/>
    <property type="match status" value="1"/>
</dbReference>
<dbReference type="InterPro" id="IPR004089">
    <property type="entry name" value="MCPsignal_dom"/>
</dbReference>
<comment type="caution">
    <text evidence="4">The sequence shown here is derived from an EMBL/GenBank/DDBJ whole genome shotgun (WGS) entry which is preliminary data.</text>
</comment>
<evidence type="ECO:0000256" key="2">
    <source>
        <dbReference type="PROSITE-ProRule" id="PRU00284"/>
    </source>
</evidence>
<dbReference type="Pfam" id="PF00015">
    <property type="entry name" value="MCPsignal"/>
    <property type="match status" value="1"/>
</dbReference>
<protein>
    <submittedName>
        <fullName evidence="4">Globin-coupled sensor protein</fullName>
    </submittedName>
</protein>
<dbReference type="Gene3D" id="1.10.490.10">
    <property type="entry name" value="Globins"/>
    <property type="match status" value="1"/>
</dbReference>
<keyword evidence="5" id="KW-1185">Reference proteome</keyword>
<sequence>MGILFARATKVSKKPYFDIDKYSQEVSLDVSKYPDLNKQLQLLKLTNDDLAIIKQLEPFAPEIIPTMVEQFYAAISLSTELTDIINNTSKIDRLKVTLYKHLESIFKASIDSHYLEERQTIAHVHVRIGLKSKWYIASFQSLITTFIEFIEKIDMPNSEMGKAINAFSKIINLEQQLVIEAYEKEEQRIRMENVELQTKLIDRIQNTAQELYSISDETNDSLQEIASQSEEIASNTEQGLNLVAETEDKSTTGTTYLVSQTAIMTTILDRVETLETSMVTLRQSSQKIADIVGLVTGIADQTNLLALNASIEAARAGEHGKGFAVVADEVRKLAEETKKAVQNVSQLIKETELSITQMSHSVSSVDEQVKMSVDTQKNLADSFTSITEAVSGIKKKYENTNEDIHTISSVITGLTHTTNLVSTSSDSLLRIVHELNN</sequence>
<dbReference type="Pfam" id="PF11563">
    <property type="entry name" value="Protoglobin"/>
    <property type="match status" value="1"/>
</dbReference>
<dbReference type="InterPro" id="IPR009050">
    <property type="entry name" value="Globin-like_sf"/>
</dbReference>
<gene>
    <name evidence="4" type="ORF">H9635_14930</name>
</gene>
<dbReference type="SUPFAM" id="SSF58104">
    <property type="entry name" value="Methyl-accepting chemotaxis protein (MCP) signaling domain"/>
    <property type="match status" value="1"/>
</dbReference>
<dbReference type="CDD" id="cd01068">
    <property type="entry name" value="globin_sensor"/>
    <property type="match status" value="1"/>
</dbReference>
<reference evidence="4 5" key="1">
    <citation type="submission" date="2020-08" db="EMBL/GenBank/DDBJ databases">
        <title>A Genomic Blueprint of the Chicken Gut Microbiome.</title>
        <authorList>
            <person name="Gilroy R."/>
            <person name="Ravi A."/>
            <person name="Getino M."/>
            <person name="Pursley I."/>
            <person name="Horton D.L."/>
            <person name="Alikhan N.-F."/>
            <person name="Baker D."/>
            <person name="Gharbi K."/>
            <person name="Hall N."/>
            <person name="Watson M."/>
            <person name="Adriaenssens E.M."/>
            <person name="Foster-Nyarko E."/>
            <person name="Jarju S."/>
            <person name="Secka A."/>
            <person name="Antonio M."/>
            <person name="Oren A."/>
            <person name="Chaudhuri R."/>
            <person name="La Ragione R.M."/>
            <person name="Hildebrand F."/>
            <person name="Pallen M.J."/>
        </authorList>
    </citation>
    <scope>NUCLEOTIDE SEQUENCE [LARGE SCALE GENOMIC DNA]</scope>
    <source>
        <strain evidence="4 5">A46</strain>
    </source>
</reference>
<evidence type="ECO:0000313" key="5">
    <source>
        <dbReference type="Proteomes" id="UP000619101"/>
    </source>
</evidence>
<dbReference type="InterPro" id="IPR039379">
    <property type="entry name" value="Protoglobin_sensor_dom"/>
</dbReference>
<organism evidence="4 5">
    <name type="scientific">Solibacillus faecavium</name>
    <dbReference type="NCBI Taxonomy" id="2762221"/>
    <lineage>
        <taxon>Bacteria</taxon>
        <taxon>Bacillati</taxon>
        <taxon>Bacillota</taxon>
        <taxon>Bacilli</taxon>
        <taxon>Bacillales</taxon>
        <taxon>Caryophanaceae</taxon>
        <taxon>Solibacillus</taxon>
    </lineage>
</organism>
<dbReference type="InterPro" id="IPR012292">
    <property type="entry name" value="Globin/Proto"/>
</dbReference>
<dbReference type="Gene3D" id="1.10.287.950">
    <property type="entry name" value="Methyl-accepting chemotaxis protein"/>
    <property type="match status" value="1"/>
</dbReference>
<dbReference type="PANTHER" id="PTHR32089:SF118">
    <property type="entry name" value="HEME-BASED AEROTACTIC TRANSDUCER HEMAT"/>
    <property type="match status" value="1"/>
</dbReference>
<name>A0ABR8Y1G4_9BACL</name>
<dbReference type="InterPro" id="IPR044398">
    <property type="entry name" value="Globin-sensor_dom"/>
</dbReference>
<evidence type="ECO:0000256" key="1">
    <source>
        <dbReference type="ARBA" id="ARBA00023224"/>
    </source>
</evidence>
<evidence type="ECO:0000313" key="4">
    <source>
        <dbReference type="EMBL" id="MBD8038045.1"/>
    </source>
</evidence>
<proteinExistence type="predicted"/>
<keyword evidence="1 2" id="KW-0807">Transducer</keyword>
<dbReference type="PROSITE" id="PS50111">
    <property type="entry name" value="CHEMOTAXIS_TRANSDUC_2"/>
    <property type="match status" value="1"/>
</dbReference>
<dbReference type="PANTHER" id="PTHR32089">
    <property type="entry name" value="METHYL-ACCEPTING CHEMOTAXIS PROTEIN MCPB"/>
    <property type="match status" value="1"/>
</dbReference>
<dbReference type="RefSeq" id="WP_191701119.1">
    <property type="nucleotide sequence ID" value="NZ_JACSPZ010000008.1"/>
</dbReference>
<dbReference type="SMART" id="SM00283">
    <property type="entry name" value="MA"/>
    <property type="match status" value="1"/>
</dbReference>